<evidence type="ECO:0000313" key="2">
    <source>
        <dbReference type="EMBL" id="MCB2410557.1"/>
    </source>
</evidence>
<reference evidence="2" key="1">
    <citation type="submission" date="2021-10" db="EMBL/GenBank/DDBJ databases">
        <authorList>
            <person name="Dean J.D."/>
            <person name="Kim M.K."/>
            <person name="Newey C.N."/>
            <person name="Stoker T.S."/>
            <person name="Thompson D.W."/>
            <person name="Grose J.H."/>
        </authorList>
    </citation>
    <scope>NUCLEOTIDE SEQUENCE</scope>
    <source>
        <strain evidence="2">BT178</strain>
    </source>
</reference>
<sequence>MVTSRQKSRLITGLVVLFGLATAYCFLAALDVLVSLKYETDGPNECISTITGHDLCLRLTIYKVAAPVCLFLALALAVAKDALLGKAEK</sequence>
<keyword evidence="1" id="KW-1133">Transmembrane helix</keyword>
<evidence type="ECO:0000256" key="1">
    <source>
        <dbReference type="SAM" id="Phobius"/>
    </source>
</evidence>
<keyword evidence="1" id="KW-0472">Membrane</keyword>
<evidence type="ECO:0000313" key="3">
    <source>
        <dbReference type="Proteomes" id="UP001165296"/>
    </source>
</evidence>
<keyword evidence="3" id="KW-1185">Reference proteome</keyword>
<keyword evidence="1" id="KW-0812">Transmembrane</keyword>
<dbReference type="Proteomes" id="UP001165296">
    <property type="component" value="Unassembled WGS sequence"/>
</dbReference>
<dbReference type="EMBL" id="JAJADR010000008">
    <property type="protein sequence ID" value="MCB2410557.1"/>
    <property type="molecule type" value="Genomic_DNA"/>
</dbReference>
<dbReference type="RefSeq" id="WP_226179568.1">
    <property type="nucleotide sequence ID" value="NZ_JAJADR010000008.1"/>
</dbReference>
<protein>
    <submittedName>
        <fullName evidence="2">Uncharacterized protein</fullName>
    </submittedName>
</protein>
<organism evidence="2 3">
    <name type="scientific">Hymenobacter lucidus</name>
    <dbReference type="NCBI Taxonomy" id="2880930"/>
    <lineage>
        <taxon>Bacteria</taxon>
        <taxon>Pseudomonadati</taxon>
        <taxon>Bacteroidota</taxon>
        <taxon>Cytophagia</taxon>
        <taxon>Cytophagales</taxon>
        <taxon>Hymenobacteraceae</taxon>
        <taxon>Hymenobacter</taxon>
    </lineage>
</organism>
<accession>A0ABS8AXL8</accession>
<comment type="caution">
    <text evidence="2">The sequence shown here is derived from an EMBL/GenBank/DDBJ whole genome shotgun (WGS) entry which is preliminary data.</text>
</comment>
<gene>
    <name evidence="2" type="ORF">LGH74_21385</name>
</gene>
<feature type="transmembrane region" description="Helical" evidence="1">
    <location>
        <begin position="61"/>
        <end position="79"/>
    </location>
</feature>
<name>A0ABS8AXL8_9BACT</name>
<proteinExistence type="predicted"/>